<sequence length="745" mass="79913">MAAISLAGPARSETPASRVMIPTLREWTAGSGSYTFSSVTRILVDTATQATGATFAADLTALTGLTIPVLTGGTAQPGDIRLALGSTDTQLGTEGYRITVGSSVTVDARTDAGAFYGTRSLLQLIKQAPTIPAGVGRDWPTKPERGLMVDNGRKYFSVGWLRNHVKDLAYLKLNYFHLHVSDNLGFRLESTTHPEVVSAQRYTKQEITDLVALAAQYHVTIVPEIDMPGHMDVILANHPELKLVDSGGGVNNGFIDLAKDASYTLMRDLINEYLPLFPGPFWHLGADEYVTNYTAYPQLLTYARAHYGASATAKDTYYGFINWADGLVRAGGKTMRMWNDGIKSGDGTITPNADIVVDYWYNYGLTPQQLVARGHRVMNSSWTPTYYVLGGAKPDNAYLYESWTPEIFQGGTTLADPARNAGAAVHVWCDNPAAETEDQVAGGIRDALRGLAQQTWGTPKAVPTYAAFQSVIATIGRAPGYASAGLPGNLALGKPTVASSVETPAFPASYGTDGDSGTRWSSLYTNAEWLRVDLGSSQPIGRVILRWEAAYGRGYQIQVSNDATAWTTIYTTAAGDGGADDLTGLTGTGRYLRMLGVTRGTTFGYSLYELEVYAPSGPIDLALGRAATASSTETAAFPASGATDGNPGTRWSSLYTDPQWLRIDLGAVYPISRVRLSWETAFGRAYQLQTSADGTTWTTIFTTAAGDGGVDDLTGLSGSGRYLRVYGTARATAWGYSLWSVEAFS</sequence>
<dbReference type="AlphaFoldDB" id="A0A841BK17"/>
<evidence type="ECO:0000313" key="6">
    <source>
        <dbReference type="EMBL" id="MBB5867985.1"/>
    </source>
</evidence>
<dbReference type="Proteomes" id="UP000587527">
    <property type="component" value="Unassembled WGS sequence"/>
</dbReference>
<dbReference type="Pfam" id="PF00754">
    <property type="entry name" value="F5_F8_type_C"/>
    <property type="match status" value="1"/>
</dbReference>
<dbReference type="Gene3D" id="2.60.120.260">
    <property type="entry name" value="Galactose-binding domain-like"/>
    <property type="match status" value="2"/>
</dbReference>
<dbReference type="Gene3D" id="3.30.379.10">
    <property type="entry name" value="Chitobiase/beta-hexosaminidase domain 2-like"/>
    <property type="match status" value="1"/>
</dbReference>
<dbReference type="InterPro" id="IPR008979">
    <property type="entry name" value="Galactose-bd-like_sf"/>
</dbReference>
<dbReference type="Gene3D" id="3.20.20.80">
    <property type="entry name" value="Glycosidases"/>
    <property type="match status" value="1"/>
</dbReference>
<keyword evidence="7" id="KW-1185">Reference proteome</keyword>
<dbReference type="GO" id="GO:0005975">
    <property type="term" value="P:carbohydrate metabolic process"/>
    <property type="evidence" value="ECO:0007669"/>
    <property type="project" value="InterPro"/>
</dbReference>
<dbReference type="InterPro" id="IPR025705">
    <property type="entry name" value="Beta_hexosaminidase_sua/sub"/>
</dbReference>
<evidence type="ECO:0000256" key="4">
    <source>
        <dbReference type="PIRSR" id="PIRSR625705-1"/>
    </source>
</evidence>
<dbReference type="EMBL" id="JACHMN010000002">
    <property type="protein sequence ID" value="MBB5867985.1"/>
    <property type="molecule type" value="Genomic_DNA"/>
</dbReference>
<feature type="domain" description="F5/8 type C" evidence="5">
    <location>
        <begin position="479"/>
        <end position="594"/>
    </location>
</feature>
<comment type="similarity">
    <text evidence="1">Belongs to the glycosyl hydrolase 20 family.</text>
</comment>
<gene>
    <name evidence="6" type="ORF">F4553_001364</name>
</gene>
<accession>A0A841BK17</accession>
<dbReference type="Pfam" id="PF00728">
    <property type="entry name" value="Glyco_hydro_20"/>
    <property type="match status" value="1"/>
</dbReference>
<evidence type="ECO:0000256" key="1">
    <source>
        <dbReference type="ARBA" id="ARBA00006285"/>
    </source>
</evidence>
<comment type="caution">
    <text evidence="6">The sequence shown here is derived from an EMBL/GenBank/DDBJ whole genome shotgun (WGS) entry which is preliminary data.</text>
</comment>
<dbReference type="SUPFAM" id="SSF51445">
    <property type="entry name" value="(Trans)glycosidases"/>
    <property type="match status" value="1"/>
</dbReference>
<reference evidence="6 7" key="1">
    <citation type="submission" date="2020-08" db="EMBL/GenBank/DDBJ databases">
        <title>Sequencing the genomes of 1000 actinobacteria strains.</title>
        <authorList>
            <person name="Klenk H.-P."/>
        </authorList>
    </citation>
    <scope>NUCLEOTIDE SEQUENCE [LARGE SCALE GENOMIC DNA]</scope>
    <source>
        <strain evidence="6 7">DSM 45362</strain>
    </source>
</reference>
<dbReference type="InterPro" id="IPR017853">
    <property type="entry name" value="GH"/>
</dbReference>
<proteinExistence type="inferred from homology"/>
<dbReference type="PANTHER" id="PTHR43678">
    <property type="entry name" value="PUTATIVE (AFU_ORTHOLOGUE AFUA_2G00640)-RELATED"/>
    <property type="match status" value="1"/>
</dbReference>
<evidence type="ECO:0000256" key="2">
    <source>
        <dbReference type="ARBA" id="ARBA00022801"/>
    </source>
</evidence>
<dbReference type="Pfam" id="PF02838">
    <property type="entry name" value="Glyco_hydro_20b"/>
    <property type="match status" value="1"/>
</dbReference>
<evidence type="ECO:0000259" key="5">
    <source>
        <dbReference type="PROSITE" id="PS50022"/>
    </source>
</evidence>
<dbReference type="PANTHER" id="PTHR43678:SF1">
    <property type="entry name" value="BETA-N-ACETYLHEXOSAMINIDASE"/>
    <property type="match status" value="1"/>
</dbReference>
<evidence type="ECO:0000256" key="3">
    <source>
        <dbReference type="ARBA" id="ARBA00023295"/>
    </source>
</evidence>
<dbReference type="InterPro" id="IPR015882">
    <property type="entry name" value="HEX_bac_N"/>
</dbReference>
<dbReference type="SUPFAM" id="SSF55545">
    <property type="entry name" value="beta-N-acetylhexosaminidase-like domain"/>
    <property type="match status" value="1"/>
</dbReference>
<dbReference type="InterPro" id="IPR000421">
    <property type="entry name" value="FA58C"/>
</dbReference>
<evidence type="ECO:0000313" key="7">
    <source>
        <dbReference type="Proteomes" id="UP000587527"/>
    </source>
</evidence>
<dbReference type="GO" id="GO:0004563">
    <property type="term" value="F:beta-N-acetylhexosaminidase activity"/>
    <property type="evidence" value="ECO:0007669"/>
    <property type="project" value="UniProtKB-EC"/>
</dbReference>
<dbReference type="InterPro" id="IPR052764">
    <property type="entry name" value="GH20_Enzymes"/>
</dbReference>
<dbReference type="InterPro" id="IPR029018">
    <property type="entry name" value="Hex-like_dom2"/>
</dbReference>
<dbReference type="CDD" id="cd06564">
    <property type="entry name" value="GH20_DspB_LnbB-like"/>
    <property type="match status" value="1"/>
</dbReference>
<keyword evidence="3 6" id="KW-0326">Glycosidase</keyword>
<dbReference type="InterPro" id="IPR015883">
    <property type="entry name" value="Glyco_hydro_20_cat"/>
</dbReference>
<dbReference type="Pfam" id="PF22633">
    <property type="entry name" value="F5_F8_type_C_2"/>
    <property type="match status" value="1"/>
</dbReference>
<feature type="active site" description="Proton donor" evidence="4">
    <location>
        <position position="288"/>
    </location>
</feature>
<organism evidence="6 7">
    <name type="scientific">Allocatelliglobosispora scoriae</name>
    <dbReference type="NCBI Taxonomy" id="643052"/>
    <lineage>
        <taxon>Bacteria</taxon>
        <taxon>Bacillati</taxon>
        <taxon>Actinomycetota</taxon>
        <taxon>Actinomycetes</taxon>
        <taxon>Micromonosporales</taxon>
        <taxon>Micromonosporaceae</taxon>
        <taxon>Allocatelliglobosispora</taxon>
    </lineage>
</organism>
<dbReference type="PROSITE" id="PS50022">
    <property type="entry name" value="FA58C_3"/>
    <property type="match status" value="2"/>
</dbReference>
<dbReference type="PRINTS" id="PR00738">
    <property type="entry name" value="GLHYDRLASE20"/>
</dbReference>
<dbReference type="SUPFAM" id="SSF49785">
    <property type="entry name" value="Galactose-binding domain-like"/>
    <property type="match status" value="2"/>
</dbReference>
<protein>
    <submittedName>
        <fullName evidence="6">Hexosaminidase</fullName>
        <ecNumber evidence="6">3.2.1.52</ecNumber>
    </submittedName>
</protein>
<keyword evidence="2 6" id="KW-0378">Hydrolase</keyword>
<name>A0A841BK17_9ACTN</name>
<dbReference type="EC" id="3.2.1.52" evidence="6"/>
<feature type="domain" description="F5/8 type C" evidence="5">
    <location>
        <begin position="607"/>
        <end position="745"/>
    </location>
</feature>